<dbReference type="CDD" id="cd00167">
    <property type="entry name" value="SANT"/>
    <property type="match status" value="2"/>
</dbReference>
<protein>
    <submittedName>
        <fullName evidence="11">Transcription factor TT2-like protein</fullName>
    </submittedName>
</protein>
<dbReference type="InterPro" id="IPR015495">
    <property type="entry name" value="Myb_TF_plants"/>
</dbReference>
<evidence type="ECO:0000313" key="12">
    <source>
        <dbReference type="Proteomes" id="UP000283530"/>
    </source>
</evidence>
<name>A0A3S3PYA9_9MAGN</name>
<evidence type="ECO:0000256" key="7">
    <source>
        <dbReference type="ARBA" id="ARBA00023242"/>
    </source>
</evidence>
<proteinExistence type="predicted"/>
<comment type="subcellular location">
    <subcellularLocation>
        <location evidence="1">Nucleus</location>
    </subcellularLocation>
</comment>
<sequence>MNRSMGRSPSCSKGEVNKGAWSVTEDKILHTYITTHGEGKWREIAERSGLKRCGKSCRLRWLNYLRPGIKRGNITHDEEDLIIRLHKLLGNRWSLIAGRLPGRTDTEIKNYWNSNLSKKVQQYHNKSQENEQPGTAPSGKKSQARPPIRTKATRCTKVVLPPQQQGQVAKDLDGGSLSKLHEDGNSSVCFKDLDMGTLLSLDIQDSNAANLGRNGIPEHGGGVYGDDDDCSAWISLNLPFLLEDKMLENWGISDDLQAIGESGQ</sequence>
<evidence type="ECO:0000313" key="11">
    <source>
        <dbReference type="EMBL" id="RWR75173.1"/>
    </source>
</evidence>
<dbReference type="PANTHER" id="PTHR47999">
    <property type="entry name" value="TRANSCRIPTION FACTOR MYB8-RELATED-RELATED"/>
    <property type="match status" value="1"/>
</dbReference>
<organism evidence="11 12">
    <name type="scientific">Cinnamomum micranthum f. kanehirae</name>
    <dbReference type="NCBI Taxonomy" id="337451"/>
    <lineage>
        <taxon>Eukaryota</taxon>
        <taxon>Viridiplantae</taxon>
        <taxon>Streptophyta</taxon>
        <taxon>Embryophyta</taxon>
        <taxon>Tracheophyta</taxon>
        <taxon>Spermatophyta</taxon>
        <taxon>Magnoliopsida</taxon>
        <taxon>Magnoliidae</taxon>
        <taxon>Laurales</taxon>
        <taxon>Lauraceae</taxon>
        <taxon>Cinnamomum</taxon>
    </lineage>
</organism>
<dbReference type="Proteomes" id="UP000283530">
    <property type="component" value="Unassembled WGS sequence"/>
</dbReference>
<keyword evidence="2" id="KW-0677">Repeat</keyword>
<evidence type="ECO:0000256" key="1">
    <source>
        <dbReference type="ARBA" id="ARBA00004123"/>
    </source>
</evidence>
<dbReference type="FunFam" id="1.10.10.60:FF:000001">
    <property type="entry name" value="MYB-related transcription factor"/>
    <property type="match status" value="1"/>
</dbReference>
<keyword evidence="12" id="KW-1185">Reference proteome</keyword>
<evidence type="ECO:0000256" key="4">
    <source>
        <dbReference type="ARBA" id="ARBA00023125"/>
    </source>
</evidence>
<feature type="domain" description="Myb-like" evidence="9">
    <location>
        <begin position="66"/>
        <end position="116"/>
    </location>
</feature>
<dbReference type="InterPro" id="IPR001005">
    <property type="entry name" value="SANT/Myb"/>
</dbReference>
<dbReference type="InterPro" id="IPR009057">
    <property type="entry name" value="Homeodomain-like_sf"/>
</dbReference>
<dbReference type="AlphaFoldDB" id="A0A3S3PYA9"/>
<dbReference type="GO" id="GO:0003677">
    <property type="term" value="F:DNA binding"/>
    <property type="evidence" value="ECO:0007669"/>
    <property type="project" value="UniProtKB-KW"/>
</dbReference>
<evidence type="ECO:0000256" key="8">
    <source>
        <dbReference type="SAM" id="MobiDB-lite"/>
    </source>
</evidence>
<dbReference type="InterPro" id="IPR017930">
    <property type="entry name" value="Myb_dom"/>
</dbReference>
<dbReference type="SMART" id="SM00717">
    <property type="entry name" value="SANT"/>
    <property type="match status" value="2"/>
</dbReference>
<keyword evidence="3" id="KW-0805">Transcription regulation</keyword>
<keyword evidence="6" id="KW-0804">Transcription</keyword>
<evidence type="ECO:0000256" key="6">
    <source>
        <dbReference type="ARBA" id="ARBA00023163"/>
    </source>
</evidence>
<dbReference type="GO" id="GO:0005634">
    <property type="term" value="C:nucleus"/>
    <property type="evidence" value="ECO:0007669"/>
    <property type="project" value="UniProtKB-SubCell"/>
</dbReference>
<comment type="caution">
    <text evidence="11">The sequence shown here is derived from an EMBL/GenBank/DDBJ whole genome shotgun (WGS) entry which is preliminary data.</text>
</comment>
<feature type="domain" description="Myb-like" evidence="9">
    <location>
        <begin position="13"/>
        <end position="65"/>
    </location>
</feature>
<dbReference type="PROSITE" id="PS51294">
    <property type="entry name" value="HTH_MYB"/>
    <property type="match status" value="2"/>
</dbReference>
<keyword evidence="7" id="KW-0539">Nucleus</keyword>
<keyword evidence="5" id="KW-0010">Activator</keyword>
<dbReference type="SUPFAM" id="SSF46689">
    <property type="entry name" value="Homeodomain-like"/>
    <property type="match status" value="1"/>
</dbReference>
<dbReference type="OrthoDB" id="2143914at2759"/>
<keyword evidence="4" id="KW-0238">DNA-binding</keyword>
<gene>
    <name evidence="11" type="ORF">CKAN_00354400</name>
</gene>
<feature type="domain" description="HTH myb-type" evidence="10">
    <location>
        <begin position="66"/>
        <end position="120"/>
    </location>
</feature>
<dbReference type="STRING" id="337451.A0A3S3PYA9"/>
<feature type="region of interest" description="Disordered" evidence="8">
    <location>
        <begin position="121"/>
        <end position="154"/>
    </location>
</feature>
<dbReference type="PROSITE" id="PS50090">
    <property type="entry name" value="MYB_LIKE"/>
    <property type="match status" value="2"/>
</dbReference>
<reference evidence="11 12" key="1">
    <citation type="journal article" date="2019" name="Nat. Plants">
        <title>Stout camphor tree genome fills gaps in understanding of flowering plant genome evolution.</title>
        <authorList>
            <person name="Chaw S.M."/>
            <person name="Liu Y.C."/>
            <person name="Wu Y.W."/>
            <person name="Wang H.Y."/>
            <person name="Lin C.I."/>
            <person name="Wu C.S."/>
            <person name="Ke H.M."/>
            <person name="Chang L.Y."/>
            <person name="Hsu C.Y."/>
            <person name="Yang H.T."/>
            <person name="Sudianto E."/>
            <person name="Hsu M.H."/>
            <person name="Wu K.P."/>
            <person name="Wang L.N."/>
            <person name="Leebens-Mack J.H."/>
            <person name="Tsai I.J."/>
        </authorList>
    </citation>
    <scope>NUCLEOTIDE SEQUENCE [LARGE SCALE GENOMIC DNA]</scope>
    <source>
        <strain evidence="12">cv. Chaw 1501</strain>
        <tissue evidence="11">Young leaves</tissue>
    </source>
</reference>
<dbReference type="EMBL" id="QPKB01000001">
    <property type="protein sequence ID" value="RWR75173.1"/>
    <property type="molecule type" value="Genomic_DNA"/>
</dbReference>
<dbReference type="Pfam" id="PF00249">
    <property type="entry name" value="Myb_DNA-binding"/>
    <property type="match status" value="2"/>
</dbReference>
<dbReference type="FunFam" id="1.10.10.60:FF:000302">
    <property type="entry name" value="Transcription factor TT2"/>
    <property type="match status" value="1"/>
</dbReference>
<evidence type="ECO:0000259" key="9">
    <source>
        <dbReference type="PROSITE" id="PS50090"/>
    </source>
</evidence>
<evidence type="ECO:0000256" key="5">
    <source>
        <dbReference type="ARBA" id="ARBA00023159"/>
    </source>
</evidence>
<evidence type="ECO:0000256" key="2">
    <source>
        <dbReference type="ARBA" id="ARBA00022737"/>
    </source>
</evidence>
<dbReference type="PANTHER" id="PTHR47999:SF96">
    <property type="entry name" value="TRANSCRIPTION REPRESSOR MYB6-LIKE"/>
    <property type="match status" value="1"/>
</dbReference>
<dbReference type="Gene3D" id="1.10.10.60">
    <property type="entry name" value="Homeodomain-like"/>
    <property type="match status" value="2"/>
</dbReference>
<evidence type="ECO:0000256" key="3">
    <source>
        <dbReference type="ARBA" id="ARBA00023015"/>
    </source>
</evidence>
<feature type="compositionally biased region" description="Polar residues" evidence="8">
    <location>
        <begin position="121"/>
        <end position="135"/>
    </location>
</feature>
<feature type="domain" description="HTH myb-type" evidence="10">
    <location>
        <begin position="13"/>
        <end position="65"/>
    </location>
</feature>
<accession>A0A3S3PYA9</accession>
<evidence type="ECO:0000259" key="10">
    <source>
        <dbReference type="PROSITE" id="PS51294"/>
    </source>
</evidence>